<dbReference type="KEGG" id="mrd:Mrad2831_5745"/>
<evidence type="ECO:0000313" key="2">
    <source>
        <dbReference type="Proteomes" id="UP000006589"/>
    </source>
</evidence>
<sequence>MARAPKPLPPLADGERIATRRMAVAMRSAEFSVCGLYRERLDRWWSDRPRALICGCNPSQAGAEKNDPTIHAVAALTAHLPVGGFTMANWSPRISTDPDAFHRWRLEMLHADETAYAAIRDANLERLRALSAEAAVRIVAWGNLVPNERETTLVLRALSLDGLHPLYAFELTGAGTPKHPLARGKARIVPGTPLTLWRPATEDLSGRAA</sequence>
<protein>
    <recommendedName>
        <fullName evidence="3">DUF1643 domain-containing protein</fullName>
    </recommendedName>
</protein>
<dbReference type="GeneID" id="6141825"/>
<dbReference type="InterPro" id="IPR012441">
    <property type="entry name" value="DUF1643"/>
</dbReference>
<accession>B1M2P2</accession>
<reference evidence="1 2" key="1">
    <citation type="submission" date="2008-03" db="EMBL/GenBank/DDBJ databases">
        <title>Complete sequence of chromosome of Methylobacterium radiotolerans JCM 2831.</title>
        <authorList>
            <consortium name="US DOE Joint Genome Institute"/>
            <person name="Copeland A."/>
            <person name="Lucas S."/>
            <person name="Lapidus A."/>
            <person name="Glavina del Rio T."/>
            <person name="Dalin E."/>
            <person name="Tice H."/>
            <person name="Bruce D."/>
            <person name="Goodwin L."/>
            <person name="Pitluck S."/>
            <person name="Kiss H."/>
            <person name="Brettin T."/>
            <person name="Detter J.C."/>
            <person name="Han C."/>
            <person name="Kuske C.R."/>
            <person name="Schmutz J."/>
            <person name="Larimer F."/>
            <person name="Land M."/>
            <person name="Hauser L."/>
            <person name="Kyrpides N."/>
            <person name="Mikhailova N."/>
            <person name="Marx C.J."/>
            <person name="Richardson P."/>
        </authorList>
    </citation>
    <scope>NUCLEOTIDE SEQUENCE [LARGE SCALE GENOMIC DNA]</scope>
    <source>
        <strain evidence="2">ATCC 27329 / DSM 1819 / JCM 2831 / NBRC 15690 / NCIMB 10815 / 0-1</strain>
    </source>
</reference>
<organism evidence="1 2">
    <name type="scientific">Methylobacterium radiotolerans (strain ATCC 27329 / DSM 1819 / JCM 2831 / NBRC 15690 / NCIMB 10815 / 0-1)</name>
    <dbReference type="NCBI Taxonomy" id="426355"/>
    <lineage>
        <taxon>Bacteria</taxon>
        <taxon>Pseudomonadati</taxon>
        <taxon>Pseudomonadota</taxon>
        <taxon>Alphaproteobacteria</taxon>
        <taxon>Hyphomicrobiales</taxon>
        <taxon>Methylobacteriaceae</taxon>
        <taxon>Methylobacterium</taxon>
    </lineage>
</organism>
<dbReference type="eggNOG" id="COG4333">
    <property type="taxonomic scope" value="Bacteria"/>
</dbReference>
<dbReference type="AlphaFoldDB" id="B1M2P2"/>
<proteinExistence type="predicted"/>
<evidence type="ECO:0000313" key="1">
    <source>
        <dbReference type="EMBL" id="ACB27690.1"/>
    </source>
</evidence>
<dbReference type="EMBL" id="CP001001">
    <property type="protein sequence ID" value="ACB27690.1"/>
    <property type="molecule type" value="Genomic_DNA"/>
</dbReference>
<dbReference type="Proteomes" id="UP000006589">
    <property type="component" value="Chromosome"/>
</dbReference>
<evidence type="ECO:0008006" key="3">
    <source>
        <dbReference type="Google" id="ProtNLM"/>
    </source>
</evidence>
<dbReference type="STRING" id="426355.Mrad2831_5745"/>
<dbReference type="Pfam" id="PF07799">
    <property type="entry name" value="DUF1643"/>
    <property type="match status" value="1"/>
</dbReference>
<gene>
    <name evidence="1" type="ordered locus">Mrad2831_5745</name>
</gene>
<dbReference type="HOGENOM" id="CLU_097481_2_0_5"/>
<dbReference type="RefSeq" id="WP_012322627.1">
    <property type="nucleotide sequence ID" value="NC_010505.1"/>
</dbReference>
<name>B1M2P2_METRJ</name>